<feature type="domain" description="ER-bound oxygenase mpaB/mpaB'/Rubber oxygenase catalytic" evidence="1">
    <location>
        <begin position="116"/>
        <end position="305"/>
    </location>
</feature>
<name>A0ABQ6PY76_9BACT</name>
<dbReference type="InterPro" id="IPR018713">
    <property type="entry name" value="MPAB/Lcp_cat_dom"/>
</dbReference>
<dbReference type="Pfam" id="PF09995">
    <property type="entry name" value="MPAB_Lcp_cat"/>
    <property type="match status" value="1"/>
</dbReference>
<organism evidence="2 3">
    <name type="scientific">Algoriphagus taiwanensis</name>
    <dbReference type="NCBI Taxonomy" id="1445656"/>
    <lineage>
        <taxon>Bacteria</taxon>
        <taxon>Pseudomonadati</taxon>
        <taxon>Bacteroidota</taxon>
        <taxon>Cytophagia</taxon>
        <taxon>Cytophagales</taxon>
        <taxon>Cyclobacteriaceae</taxon>
        <taxon>Algoriphagus</taxon>
    </lineage>
</organism>
<evidence type="ECO:0000259" key="1">
    <source>
        <dbReference type="Pfam" id="PF09995"/>
    </source>
</evidence>
<proteinExistence type="predicted"/>
<dbReference type="InterPro" id="IPR037473">
    <property type="entry name" value="Lcp-like"/>
</dbReference>
<dbReference type="RefSeq" id="WP_338227681.1">
    <property type="nucleotide sequence ID" value="NZ_BTPE01000003.1"/>
</dbReference>
<keyword evidence="3" id="KW-1185">Reference proteome</keyword>
<evidence type="ECO:0000313" key="2">
    <source>
        <dbReference type="EMBL" id="GMQ32884.1"/>
    </source>
</evidence>
<protein>
    <submittedName>
        <fullName evidence="2">Oxygenase MpaB family protein</fullName>
    </submittedName>
</protein>
<dbReference type="PANTHER" id="PTHR37539:SF1">
    <property type="entry name" value="ER-BOUND OXYGENASE MPAB_MPAB'_RUBBER OXYGENASE CATALYTIC DOMAIN-CONTAINING PROTEIN"/>
    <property type="match status" value="1"/>
</dbReference>
<accession>A0ABQ6PY76</accession>
<dbReference type="PANTHER" id="PTHR37539">
    <property type="entry name" value="SECRETED PROTEIN-RELATED"/>
    <property type="match status" value="1"/>
</dbReference>
<sequence length="360" mass="41515">MQKLKLYTDSFFDELRKREDPLADRAVFSLIQNPSLSSIINDWETIPDVLPEQFSKEITDFFKFYQDKSQEAERKVLEGAQTFFEEKGDLYLAMLGFYSLPYCYAFADGAEVLVRSNRIVDQIGERMGETSWFVMELFSPGAFFASKEAYLTCAKVRLIHAFSRFFIHSYAKDWDESYGKPVNQEDMLGTNLAFSFIVLRGLTKMGFTPSEKQQTDVLCYWKWVGELMGIDVTFWPETPKEAFELDRHIRKRHLKSSAAGQKLIQSLISFYEEAIPEPLIQTQVQGILRFFLGKEAADVLGLEKTGTYSGDLLGLMFSFLGWKNYGGKKGYSSIRRNLVQQQKERFGRVLEISIPVLNRT</sequence>
<evidence type="ECO:0000313" key="3">
    <source>
        <dbReference type="Proteomes" id="UP001307705"/>
    </source>
</evidence>
<comment type="caution">
    <text evidence="2">The sequence shown here is derived from an EMBL/GenBank/DDBJ whole genome shotgun (WGS) entry which is preliminary data.</text>
</comment>
<gene>
    <name evidence="2" type="ORF">Ataiwa_11560</name>
</gene>
<dbReference type="EMBL" id="BTPE01000003">
    <property type="protein sequence ID" value="GMQ32884.1"/>
    <property type="molecule type" value="Genomic_DNA"/>
</dbReference>
<reference evidence="2 3" key="1">
    <citation type="submission" date="2023-08" db="EMBL/GenBank/DDBJ databases">
        <title>Draft genome sequence of Algoriphagus taiwanensis.</title>
        <authorList>
            <person name="Takatani N."/>
            <person name="Hosokawa M."/>
            <person name="Sawabe T."/>
        </authorList>
    </citation>
    <scope>NUCLEOTIDE SEQUENCE [LARGE SCALE GENOMIC DNA]</scope>
    <source>
        <strain evidence="2 3">JCM 19755</strain>
    </source>
</reference>
<dbReference type="Proteomes" id="UP001307705">
    <property type="component" value="Unassembled WGS sequence"/>
</dbReference>